<dbReference type="EMBL" id="LUGG01000014">
    <property type="protein sequence ID" value="OBZ70340.1"/>
    <property type="molecule type" value="Genomic_DNA"/>
</dbReference>
<accession>A0A1C7M076</accession>
<dbReference type="Proteomes" id="UP000092993">
    <property type="component" value="Unassembled WGS sequence"/>
</dbReference>
<evidence type="ECO:0000313" key="2">
    <source>
        <dbReference type="Proteomes" id="UP000092993"/>
    </source>
</evidence>
<gene>
    <name evidence="1" type="ORF">A0H81_09547</name>
</gene>
<reference evidence="1 2" key="1">
    <citation type="submission" date="2016-03" db="EMBL/GenBank/DDBJ databases">
        <title>Whole genome sequencing of Grifola frondosa 9006-11.</title>
        <authorList>
            <person name="Min B."/>
            <person name="Park H."/>
            <person name="Kim J.-G."/>
            <person name="Cho H."/>
            <person name="Oh Y.-L."/>
            <person name="Kong W.-S."/>
            <person name="Choi I.-G."/>
        </authorList>
    </citation>
    <scope>NUCLEOTIDE SEQUENCE [LARGE SCALE GENOMIC DNA]</scope>
    <source>
        <strain evidence="1 2">9006-11</strain>
    </source>
</reference>
<evidence type="ECO:0000313" key="1">
    <source>
        <dbReference type="EMBL" id="OBZ70340.1"/>
    </source>
</evidence>
<organism evidence="1 2">
    <name type="scientific">Grifola frondosa</name>
    <name type="common">Maitake</name>
    <name type="synonym">Polyporus frondosus</name>
    <dbReference type="NCBI Taxonomy" id="5627"/>
    <lineage>
        <taxon>Eukaryota</taxon>
        <taxon>Fungi</taxon>
        <taxon>Dikarya</taxon>
        <taxon>Basidiomycota</taxon>
        <taxon>Agaricomycotina</taxon>
        <taxon>Agaricomycetes</taxon>
        <taxon>Polyporales</taxon>
        <taxon>Grifolaceae</taxon>
        <taxon>Grifola</taxon>
    </lineage>
</organism>
<keyword evidence="2" id="KW-1185">Reference proteome</keyword>
<sequence>MPFNDVFDSTTGQSIDRISAAAVMPGDVVEVNARLLRWPKVGNYKNQSWDEWGTLLELSRIELIFMKTDSGD</sequence>
<comment type="caution">
    <text evidence="1">The sequence shown here is derived from an EMBL/GenBank/DDBJ whole genome shotgun (WGS) entry which is preliminary data.</text>
</comment>
<protein>
    <submittedName>
        <fullName evidence="1">Uncharacterized protein</fullName>
    </submittedName>
</protein>
<dbReference type="AlphaFoldDB" id="A0A1C7M076"/>
<proteinExistence type="predicted"/>
<name>A0A1C7M076_GRIFR</name>